<comment type="similarity">
    <text evidence="2">Belongs to the endopolyphosphatase PPN1 family.</text>
</comment>
<feature type="chain" id="PRO_5025537604" description="Endopolyphosphatase" evidence="13">
    <location>
        <begin position="26"/>
        <end position="751"/>
    </location>
</feature>
<dbReference type="InterPro" id="IPR029052">
    <property type="entry name" value="Metallo-depent_PP-like"/>
</dbReference>
<evidence type="ECO:0000256" key="2">
    <source>
        <dbReference type="ARBA" id="ARBA00010399"/>
    </source>
</evidence>
<evidence type="ECO:0000256" key="6">
    <source>
        <dbReference type="ARBA" id="ARBA00022692"/>
    </source>
</evidence>
<evidence type="ECO:0000256" key="1">
    <source>
        <dbReference type="ARBA" id="ARBA00004576"/>
    </source>
</evidence>
<dbReference type="PANTHER" id="PTHR10340:SF55">
    <property type="entry name" value="ENDOPOLYPHOSPHATASE"/>
    <property type="match status" value="1"/>
</dbReference>
<evidence type="ECO:0000256" key="13">
    <source>
        <dbReference type="SAM" id="SignalP"/>
    </source>
</evidence>
<evidence type="ECO:0000256" key="9">
    <source>
        <dbReference type="ARBA" id="ARBA00022989"/>
    </source>
</evidence>
<evidence type="ECO:0000256" key="7">
    <source>
        <dbReference type="ARBA" id="ARBA00022801"/>
    </source>
</evidence>
<dbReference type="GO" id="GO:0004309">
    <property type="term" value="F:exopolyphosphatase activity"/>
    <property type="evidence" value="ECO:0007669"/>
    <property type="project" value="TreeGrafter"/>
</dbReference>
<proteinExistence type="inferred from homology"/>
<evidence type="ECO:0000256" key="11">
    <source>
        <dbReference type="ARBA" id="ARBA00023180"/>
    </source>
</evidence>
<dbReference type="PIRSF" id="PIRSF027093">
    <property type="entry name" value="EndopolyPtase_N1"/>
    <property type="match status" value="1"/>
</dbReference>
<protein>
    <recommendedName>
        <fullName evidence="4">Endopolyphosphatase</fullName>
        <ecNumber evidence="3">3.6.1.10</ecNumber>
    </recommendedName>
</protein>
<feature type="signal peptide" evidence="13">
    <location>
        <begin position="1"/>
        <end position="25"/>
    </location>
</feature>
<feature type="compositionally biased region" description="Basic residues" evidence="12">
    <location>
        <begin position="613"/>
        <end position="625"/>
    </location>
</feature>
<keyword evidence="11" id="KW-0325">Glycoprotein</keyword>
<dbReference type="FunFam" id="3.60.21.10:FF:000082">
    <property type="entry name" value="Endopolyphosphatase"/>
    <property type="match status" value="1"/>
</dbReference>
<sequence length="751" mass="84830">MRILNQLPLELLLLVPALLGQPAQALSVPRFGPGTTAAAAHATTGFGGGGGVDGGISRSVTGKRKKKLHGRFLHITDFHPDPFYKTYAATDAEGTCHRGNGSAGYYGAETSSCDSPISLVNATFDWIDKNIKDEVDFVIWTGDSARHDNDEKLPRSTESVVEQNQLLVAKFLEVFGRKHHDGGDDYPRNALEIPVVPNIGNNDILPHNIFTEGPNFWTNKYLDVWRSFIPEEQRHQFQRGGWFYVEAIPNRLAIFSMNTMYFFASNSAVDGCAAKSEPGYEQFEWLRIQLQFMRERGMKAILIGHVPPARTENKESWEETCWQKYTLWMQQYRDVIIASMYGHMNIAHFMLQDFSEIRPDVLDGRMDPLSTQREFLGDEIKINSATDYLLDLRDEWSKLPTPPSAKSEALDVDDEMECDGEDSTAWSWRKLATWLGVGKNKKHGKAHGGGRHAAYRDKIGGKWGERYSVTHVQASVVPNYFPTMRIFSYNTSGLEHADSPVVRGRYLQQQTVLAGANEVESETDDDDDDLDAQKKKKKKKYKFTVPHPPSKHSPPGPAYSPQPLSLLGYTQFFANLTHINNDFTTPSDNEDDVSDFSGLENGAAQDVDGQRWKPGKHHGKHPHKHKDQEPHPNEFKYEVEYSTFDDKEFGLKDLTVRSYVKLARKIGAYRSAGETDVSQEEYEGRDENDEEGDVVGGEVDAEKKHKNKKKKKKHEKRKHKTKQWLAFVRRAFVETVDPASVESVGVSEGDV</sequence>
<feature type="region of interest" description="Disordered" evidence="12">
    <location>
        <begin position="670"/>
        <end position="721"/>
    </location>
</feature>
<dbReference type="Proteomes" id="UP000799437">
    <property type="component" value="Unassembled WGS sequence"/>
</dbReference>
<evidence type="ECO:0000313" key="15">
    <source>
        <dbReference type="Proteomes" id="UP000799437"/>
    </source>
</evidence>
<evidence type="ECO:0000256" key="10">
    <source>
        <dbReference type="ARBA" id="ARBA00023136"/>
    </source>
</evidence>
<evidence type="ECO:0000256" key="3">
    <source>
        <dbReference type="ARBA" id="ARBA00012459"/>
    </source>
</evidence>
<dbReference type="GO" id="GO:0000298">
    <property type="term" value="F:endopolyphosphatase activity"/>
    <property type="evidence" value="ECO:0007669"/>
    <property type="project" value="UniProtKB-EC"/>
</dbReference>
<dbReference type="CDD" id="cd00842">
    <property type="entry name" value="MPP_ASMase"/>
    <property type="match status" value="1"/>
</dbReference>
<feature type="region of interest" description="Disordered" evidence="12">
    <location>
        <begin position="583"/>
        <end position="633"/>
    </location>
</feature>
<dbReference type="SUPFAM" id="SSF56300">
    <property type="entry name" value="Metallo-dependent phosphatases"/>
    <property type="match status" value="1"/>
</dbReference>
<dbReference type="EMBL" id="ML996566">
    <property type="protein sequence ID" value="KAF2761719.1"/>
    <property type="molecule type" value="Genomic_DNA"/>
</dbReference>
<dbReference type="GeneID" id="54484287"/>
<keyword evidence="5" id="KW-0926">Vacuole</keyword>
<dbReference type="GO" id="GO:0005774">
    <property type="term" value="C:vacuolar membrane"/>
    <property type="evidence" value="ECO:0007669"/>
    <property type="project" value="UniProtKB-SubCell"/>
</dbReference>
<evidence type="ECO:0000256" key="4">
    <source>
        <dbReference type="ARBA" id="ARBA00014458"/>
    </source>
</evidence>
<dbReference type="InterPro" id="IPR041805">
    <property type="entry name" value="ASMase/PPN1_MPP"/>
</dbReference>
<evidence type="ECO:0000313" key="14">
    <source>
        <dbReference type="EMBL" id="KAF2761719.1"/>
    </source>
</evidence>
<dbReference type="InterPro" id="IPR012358">
    <property type="entry name" value="EndopolyPtase_N1"/>
</dbReference>
<keyword evidence="6" id="KW-0812">Transmembrane</keyword>
<keyword evidence="10" id="KW-0472">Membrane</keyword>
<feature type="compositionally biased region" description="Acidic residues" evidence="12">
    <location>
        <begin position="519"/>
        <end position="530"/>
    </location>
</feature>
<dbReference type="GO" id="GO:0006798">
    <property type="term" value="P:polyphosphate catabolic process"/>
    <property type="evidence" value="ECO:0007669"/>
    <property type="project" value="TreeGrafter"/>
</dbReference>
<keyword evidence="8" id="KW-0735">Signal-anchor</keyword>
<evidence type="ECO:0000256" key="5">
    <source>
        <dbReference type="ARBA" id="ARBA00022554"/>
    </source>
</evidence>
<dbReference type="OrthoDB" id="348678at2759"/>
<feature type="compositionally biased region" description="Acidic residues" evidence="12">
    <location>
        <begin position="677"/>
        <end position="693"/>
    </location>
</feature>
<evidence type="ECO:0000256" key="12">
    <source>
        <dbReference type="SAM" id="MobiDB-lite"/>
    </source>
</evidence>
<dbReference type="PANTHER" id="PTHR10340">
    <property type="entry name" value="SPHINGOMYELIN PHOSPHODIESTERASE"/>
    <property type="match status" value="1"/>
</dbReference>
<feature type="region of interest" description="Disordered" evidence="12">
    <location>
        <begin position="516"/>
        <end position="561"/>
    </location>
</feature>
<name>A0A6A6WHL1_9PEZI</name>
<keyword evidence="13" id="KW-0732">Signal</keyword>
<gene>
    <name evidence="14" type="ORF">EJ05DRAFT_472689</name>
</gene>
<keyword evidence="7" id="KW-0378">Hydrolase</keyword>
<keyword evidence="9" id="KW-1133">Transmembrane helix</keyword>
<organism evidence="14 15">
    <name type="scientific">Pseudovirgaria hyperparasitica</name>
    <dbReference type="NCBI Taxonomy" id="470096"/>
    <lineage>
        <taxon>Eukaryota</taxon>
        <taxon>Fungi</taxon>
        <taxon>Dikarya</taxon>
        <taxon>Ascomycota</taxon>
        <taxon>Pezizomycotina</taxon>
        <taxon>Dothideomycetes</taxon>
        <taxon>Dothideomycetes incertae sedis</taxon>
        <taxon>Acrospermales</taxon>
        <taxon>Acrospermaceae</taxon>
        <taxon>Pseudovirgaria</taxon>
    </lineage>
</organism>
<dbReference type="RefSeq" id="XP_033604170.1">
    <property type="nucleotide sequence ID" value="XM_033743233.1"/>
</dbReference>
<keyword evidence="15" id="KW-1185">Reference proteome</keyword>
<reference evidence="14" key="1">
    <citation type="journal article" date="2020" name="Stud. Mycol.">
        <title>101 Dothideomycetes genomes: a test case for predicting lifestyles and emergence of pathogens.</title>
        <authorList>
            <person name="Haridas S."/>
            <person name="Albert R."/>
            <person name="Binder M."/>
            <person name="Bloem J."/>
            <person name="Labutti K."/>
            <person name="Salamov A."/>
            <person name="Andreopoulos B."/>
            <person name="Baker S."/>
            <person name="Barry K."/>
            <person name="Bills G."/>
            <person name="Bluhm B."/>
            <person name="Cannon C."/>
            <person name="Castanera R."/>
            <person name="Culley D."/>
            <person name="Daum C."/>
            <person name="Ezra D."/>
            <person name="Gonzalez J."/>
            <person name="Henrissat B."/>
            <person name="Kuo A."/>
            <person name="Liang C."/>
            <person name="Lipzen A."/>
            <person name="Lutzoni F."/>
            <person name="Magnuson J."/>
            <person name="Mondo S."/>
            <person name="Nolan M."/>
            <person name="Ohm R."/>
            <person name="Pangilinan J."/>
            <person name="Park H.-J."/>
            <person name="Ramirez L."/>
            <person name="Alfaro M."/>
            <person name="Sun H."/>
            <person name="Tritt A."/>
            <person name="Yoshinaga Y."/>
            <person name="Zwiers L.-H."/>
            <person name="Turgeon B."/>
            <person name="Goodwin S."/>
            <person name="Spatafora J."/>
            <person name="Crous P."/>
            <person name="Grigoriev I."/>
        </authorList>
    </citation>
    <scope>NUCLEOTIDE SEQUENCE</scope>
    <source>
        <strain evidence="14">CBS 121739</strain>
    </source>
</reference>
<dbReference type="GO" id="GO:0000324">
    <property type="term" value="C:fungal-type vacuole"/>
    <property type="evidence" value="ECO:0007669"/>
    <property type="project" value="TreeGrafter"/>
</dbReference>
<evidence type="ECO:0000256" key="8">
    <source>
        <dbReference type="ARBA" id="ARBA00022968"/>
    </source>
</evidence>
<dbReference type="EC" id="3.6.1.10" evidence="3"/>
<feature type="compositionally biased region" description="Pro residues" evidence="12">
    <location>
        <begin position="546"/>
        <end position="560"/>
    </location>
</feature>
<dbReference type="AlphaFoldDB" id="A0A6A6WHL1"/>
<accession>A0A6A6WHL1</accession>
<comment type="subcellular location">
    <subcellularLocation>
        <location evidence="1">Vacuole membrane</location>
        <topology evidence="1">Single-pass type II membrane protein</topology>
    </subcellularLocation>
</comment>
<feature type="compositionally biased region" description="Basic residues" evidence="12">
    <location>
        <begin position="704"/>
        <end position="721"/>
    </location>
</feature>
<dbReference type="GO" id="GO:0008081">
    <property type="term" value="F:phosphoric diester hydrolase activity"/>
    <property type="evidence" value="ECO:0007669"/>
    <property type="project" value="TreeGrafter"/>
</dbReference>